<comment type="cofactor">
    <cofactor evidence="7">
        <name>FAD</name>
        <dbReference type="ChEBI" id="CHEBI:57692"/>
    </cofactor>
    <text evidence="7">Binds 1 FAD per subunit.</text>
</comment>
<comment type="similarity">
    <text evidence="1">Belongs to the class-I pyridine nucleotide-disulfide oxidoreductase family.</text>
</comment>
<feature type="binding site" evidence="7">
    <location>
        <position position="316"/>
    </location>
    <ligand>
        <name>FAD</name>
        <dbReference type="ChEBI" id="CHEBI:57692"/>
    </ligand>
</feature>
<feature type="domain" description="Pyridine nucleotide-disulphide oxidoreductase dimerisation" evidence="8">
    <location>
        <begin position="351"/>
        <end position="459"/>
    </location>
</feature>
<dbReference type="InterPro" id="IPR050151">
    <property type="entry name" value="Class-I_Pyr_Nuc-Dis_Oxidored"/>
</dbReference>
<evidence type="ECO:0000313" key="10">
    <source>
        <dbReference type="EMBL" id="QCK16000.1"/>
    </source>
</evidence>
<dbReference type="PRINTS" id="PR00411">
    <property type="entry name" value="PNDRDTASEI"/>
</dbReference>
<dbReference type="Pfam" id="PF07992">
    <property type="entry name" value="Pyr_redox_2"/>
    <property type="match status" value="1"/>
</dbReference>
<evidence type="ECO:0000256" key="5">
    <source>
        <dbReference type="ARBA" id="ARBA00023027"/>
    </source>
</evidence>
<evidence type="ECO:0000313" key="11">
    <source>
        <dbReference type="Proteomes" id="UP000298616"/>
    </source>
</evidence>
<feature type="domain" description="FAD/NAD(P)-binding" evidence="9">
    <location>
        <begin position="4"/>
        <end position="325"/>
    </location>
</feature>
<dbReference type="Gene3D" id="3.30.390.30">
    <property type="match status" value="1"/>
</dbReference>
<dbReference type="EMBL" id="CP028923">
    <property type="protein sequence ID" value="QCK16000.1"/>
    <property type="molecule type" value="Genomic_DNA"/>
</dbReference>
<dbReference type="SUPFAM" id="SSF51905">
    <property type="entry name" value="FAD/NAD(P)-binding domain"/>
    <property type="match status" value="1"/>
</dbReference>
<keyword evidence="2" id="KW-0285">Flavoprotein</keyword>
<evidence type="ECO:0000256" key="7">
    <source>
        <dbReference type="PIRSR" id="PIRSR000350-3"/>
    </source>
</evidence>
<evidence type="ECO:0000259" key="9">
    <source>
        <dbReference type="Pfam" id="PF07992"/>
    </source>
</evidence>
<dbReference type="FunFam" id="3.30.390.30:FF:000001">
    <property type="entry name" value="Dihydrolipoyl dehydrogenase"/>
    <property type="match status" value="1"/>
</dbReference>
<dbReference type="AlphaFoldDB" id="A0A4D7JR55"/>
<dbReference type="InterPro" id="IPR023753">
    <property type="entry name" value="FAD/NAD-binding_dom"/>
</dbReference>
<dbReference type="KEGG" id="fpf:DCC35_15265"/>
<accession>A0A4D7JR55</accession>
<keyword evidence="3 7" id="KW-0274">FAD</keyword>
<feature type="binding site" evidence="7">
    <location>
        <position position="277"/>
    </location>
    <ligand>
        <name>NAD(+)</name>
        <dbReference type="ChEBI" id="CHEBI:57540"/>
    </ligand>
</feature>
<evidence type="ECO:0000256" key="4">
    <source>
        <dbReference type="ARBA" id="ARBA00023002"/>
    </source>
</evidence>
<dbReference type="RefSeq" id="WP_137091598.1">
    <property type="nucleotide sequence ID" value="NZ_CP028923.1"/>
</dbReference>
<keyword evidence="7" id="KW-0547">Nucleotide-binding</keyword>
<organism evidence="10 11">
    <name type="scientific">Mangrovivirga cuniculi</name>
    <dbReference type="NCBI Taxonomy" id="2715131"/>
    <lineage>
        <taxon>Bacteria</taxon>
        <taxon>Pseudomonadati</taxon>
        <taxon>Bacteroidota</taxon>
        <taxon>Cytophagia</taxon>
        <taxon>Cytophagales</taxon>
        <taxon>Mangrovivirgaceae</taxon>
        <taxon>Mangrovivirga</taxon>
    </lineage>
</organism>
<dbReference type="InterPro" id="IPR001100">
    <property type="entry name" value="Pyr_nuc-diS_OxRdtase"/>
</dbReference>
<dbReference type="InterPro" id="IPR004099">
    <property type="entry name" value="Pyr_nucl-diS_OxRdtase_dimer"/>
</dbReference>
<dbReference type="InterPro" id="IPR016156">
    <property type="entry name" value="FAD/NAD-linked_Rdtase_dimer_sf"/>
</dbReference>
<dbReference type="Proteomes" id="UP000298616">
    <property type="component" value="Chromosome"/>
</dbReference>
<evidence type="ECO:0000256" key="6">
    <source>
        <dbReference type="PIRSR" id="PIRSR000350-2"/>
    </source>
</evidence>
<protein>
    <submittedName>
        <fullName evidence="10">Pyridine nucleotide-disulfide oxidoreductase</fullName>
    </submittedName>
</protein>
<dbReference type="GO" id="GO:0004148">
    <property type="term" value="F:dihydrolipoyl dehydrogenase (NADH) activity"/>
    <property type="evidence" value="ECO:0007669"/>
    <property type="project" value="TreeGrafter"/>
</dbReference>
<sequence length="500" mass="56387">MEKYDLCVIGAGPSGYAAAMRALDYNKKVLLVEGKKLGGAGLWNGALSSKTWWELSRQISTVRHHLNLQGKDMPRIRFKEVFNEVLNATNMRQAQLLSQIQYAGNTDFDENITFKEGKAFIDTPHTVKITSEDNSEEIIETEHIIIATGSRPRQLPDIKIDEEYILSSDGIEHLRDFPKSMVILGAGVIGCEYATVFSNFGYTKVHLIDKGDRILPFEDPDVVNRIENNFEKNNVLIHRKSRLIRMEVVDDRVEYELEYHNGRKQLFTVEKALVSVGRVPNIENLWSENVPIEHDNRGIINDDTRTSVPNIHAVGDITSDMALVNIGELEGRHAVDQIYGSSNKELNYKNVSTIMFLNPEVAGVGHNEQQVKEKGVDYRVVTLDYECIPRAIARQLTDGFMKIIVTDDQDMKILGMRVVGFSASASIEAIALLIHMNQGIEQMAELVHPHPSITEGIQECARILCGKSILKPHLLKEHVTCKAWRSGEYVDLLKLNLIEE</sequence>
<name>A0A4D7JR55_9BACT</name>
<dbReference type="SUPFAM" id="SSF55424">
    <property type="entry name" value="FAD/NAD-linked reductases, dimerisation (C-terminal) domain"/>
    <property type="match status" value="1"/>
</dbReference>
<feature type="binding site" evidence="7">
    <location>
        <position position="50"/>
    </location>
    <ligand>
        <name>FAD</name>
        <dbReference type="ChEBI" id="CHEBI:57692"/>
    </ligand>
</feature>
<evidence type="ECO:0000256" key="1">
    <source>
        <dbReference type="ARBA" id="ARBA00007532"/>
    </source>
</evidence>
<dbReference type="GO" id="GO:0006103">
    <property type="term" value="P:2-oxoglutarate metabolic process"/>
    <property type="evidence" value="ECO:0007669"/>
    <property type="project" value="TreeGrafter"/>
</dbReference>
<feature type="active site" description="Proton acceptor" evidence="6">
    <location>
        <position position="450"/>
    </location>
</feature>
<feature type="binding site" evidence="7">
    <location>
        <begin position="185"/>
        <end position="192"/>
    </location>
    <ligand>
        <name>NAD(+)</name>
        <dbReference type="ChEBI" id="CHEBI:57540"/>
    </ligand>
</feature>
<keyword evidence="4" id="KW-0560">Oxidoreductase</keyword>
<dbReference type="PIRSF" id="PIRSF000350">
    <property type="entry name" value="Mercury_reductase_MerA"/>
    <property type="match status" value="1"/>
</dbReference>
<dbReference type="GO" id="GO:0045252">
    <property type="term" value="C:oxoglutarate dehydrogenase complex"/>
    <property type="evidence" value="ECO:0007669"/>
    <property type="project" value="TreeGrafter"/>
</dbReference>
<dbReference type="GO" id="GO:0050660">
    <property type="term" value="F:flavin adenine dinucleotide binding"/>
    <property type="evidence" value="ECO:0007669"/>
    <property type="project" value="TreeGrafter"/>
</dbReference>
<feature type="binding site" evidence="7">
    <location>
        <begin position="148"/>
        <end position="150"/>
    </location>
    <ligand>
        <name>FAD</name>
        <dbReference type="ChEBI" id="CHEBI:57692"/>
    </ligand>
</feature>
<keyword evidence="11" id="KW-1185">Reference proteome</keyword>
<evidence type="ECO:0000259" key="8">
    <source>
        <dbReference type="Pfam" id="PF02852"/>
    </source>
</evidence>
<proteinExistence type="inferred from homology"/>
<dbReference type="PANTHER" id="PTHR22912">
    <property type="entry name" value="DISULFIDE OXIDOREDUCTASE"/>
    <property type="match status" value="1"/>
</dbReference>
<dbReference type="Gene3D" id="3.50.50.60">
    <property type="entry name" value="FAD/NAD(P)-binding domain"/>
    <property type="match status" value="2"/>
</dbReference>
<evidence type="ECO:0000256" key="3">
    <source>
        <dbReference type="ARBA" id="ARBA00022827"/>
    </source>
</evidence>
<dbReference type="InterPro" id="IPR036188">
    <property type="entry name" value="FAD/NAD-bd_sf"/>
</dbReference>
<dbReference type="PRINTS" id="PR00368">
    <property type="entry name" value="FADPNR"/>
</dbReference>
<dbReference type="PANTHER" id="PTHR22912:SF151">
    <property type="entry name" value="DIHYDROLIPOYL DEHYDROGENASE, MITOCHONDRIAL"/>
    <property type="match status" value="1"/>
</dbReference>
<dbReference type="OrthoDB" id="9800167at2"/>
<dbReference type="Pfam" id="PF02852">
    <property type="entry name" value="Pyr_redox_dim"/>
    <property type="match status" value="1"/>
</dbReference>
<reference evidence="10 11" key="1">
    <citation type="submission" date="2018-04" db="EMBL/GenBank/DDBJ databases">
        <title>Complete genome uncultured novel isolate.</title>
        <authorList>
            <person name="Merlino G."/>
        </authorList>
    </citation>
    <scope>NUCLEOTIDE SEQUENCE [LARGE SCALE GENOMIC DNA]</scope>
    <source>
        <strain evidence="11">R1DC9</strain>
    </source>
</reference>
<gene>
    <name evidence="10" type="ORF">DCC35_15265</name>
</gene>
<keyword evidence="5 7" id="KW-0520">NAD</keyword>
<evidence type="ECO:0000256" key="2">
    <source>
        <dbReference type="ARBA" id="ARBA00022630"/>
    </source>
</evidence>